<dbReference type="Gene3D" id="2.40.100.10">
    <property type="entry name" value="Cyclophilin-like"/>
    <property type="match status" value="1"/>
</dbReference>
<protein>
    <submittedName>
        <fullName evidence="5">Allophanate hydrolase</fullName>
    </submittedName>
</protein>
<dbReference type="PANTHER" id="PTHR43309:SF3">
    <property type="entry name" value="5-OXOPROLINASE SUBUNIT C"/>
    <property type="match status" value="1"/>
</dbReference>
<name>A0A8J3NK89_9ACTN</name>
<sequence>MLEVIAPGPLATVQDLGRFGYAQLGVSRSGALDPAALRLANRLVGNPETDAALELTYGGTVLRAHAPLWCALTGAPAPLTVDGHPAPYGAPFALPTGALLTIGTPTHGIRSYLALAGGLPIPPVLGSRSTDTLSTLGPPPLSPGTTLPTATPPAPILRELWGRHAPTGQNGNTSRKIGAVDFVPWSAPGAEIRVRVRFGPREGWFAEPGELLRRVYTVGQGDRIGVRLDGPPLARAIAGELPSEGLVAGAVQVPGDGRPLVFLADHPTTGGYPVIAVVHPADLGLLAQARPGTRVVFHGSQR</sequence>
<accession>A0A8J3NK89</accession>
<dbReference type="InterPro" id="IPR052708">
    <property type="entry name" value="PxpC"/>
</dbReference>
<dbReference type="GO" id="GO:0005524">
    <property type="term" value="F:ATP binding"/>
    <property type="evidence" value="ECO:0007669"/>
    <property type="project" value="UniProtKB-KW"/>
</dbReference>
<gene>
    <name evidence="5" type="ORF">Cba03nite_26090</name>
</gene>
<dbReference type="EMBL" id="BONF01000012">
    <property type="protein sequence ID" value="GIF81260.1"/>
    <property type="molecule type" value="Genomic_DNA"/>
</dbReference>
<dbReference type="InterPro" id="IPR029000">
    <property type="entry name" value="Cyclophilin-like_dom_sf"/>
</dbReference>
<evidence type="ECO:0000313" key="5">
    <source>
        <dbReference type="EMBL" id="GIF81260.1"/>
    </source>
</evidence>
<dbReference type="SMART" id="SM00797">
    <property type="entry name" value="AHS2"/>
    <property type="match status" value="1"/>
</dbReference>
<keyword evidence="2 5" id="KW-0378">Hydrolase</keyword>
<feature type="domain" description="Carboxyltransferase" evidence="4">
    <location>
        <begin position="23"/>
        <end position="302"/>
    </location>
</feature>
<keyword evidence="3" id="KW-0067">ATP-binding</keyword>
<comment type="caution">
    <text evidence="5">The sequence shown here is derived from an EMBL/GenBank/DDBJ whole genome shotgun (WGS) entry which is preliminary data.</text>
</comment>
<proteinExistence type="predicted"/>
<evidence type="ECO:0000256" key="2">
    <source>
        <dbReference type="ARBA" id="ARBA00022801"/>
    </source>
</evidence>
<dbReference type="SUPFAM" id="SSF50891">
    <property type="entry name" value="Cyclophilin-like"/>
    <property type="match status" value="1"/>
</dbReference>
<dbReference type="AlphaFoldDB" id="A0A8J3NK89"/>
<keyword evidence="6" id="KW-1185">Reference proteome</keyword>
<evidence type="ECO:0000256" key="1">
    <source>
        <dbReference type="ARBA" id="ARBA00022741"/>
    </source>
</evidence>
<dbReference type="NCBIfam" id="TIGR00724">
    <property type="entry name" value="urea_amlyse_rel"/>
    <property type="match status" value="1"/>
</dbReference>
<evidence type="ECO:0000313" key="6">
    <source>
        <dbReference type="Proteomes" id="UP000601223"/>
    </source>
</evidence>
<dbReference type="PANTHER" id="PTHR43309">
    <property type="entry name" value="5-OXOPROLINASE SUBUNIT C"/>
    <property type="match status" value="1"/>
</dbReference>
<evidence type="ECO:0000259" key="4">
    <source>
        <dbReference type="SMART" id="SM00797"/>
    </source>
</evidence>
<dbReference type="InterPro" id="IPR003778">
    <property type="entry name" value="CT_A_B"/>
</dbReference>
<dbReference type="Pfam" id="PF02626">
    <property type="entry name" value="CT_A_B"/>
    <property type="match status" value="1"/>
</dbReference>
<reference evidence="5 6" key="1">
    <citation type="submission" date="2021-01" db="EMBL/GenBank/DDBJ databases">
        <title>Whole genome shotgun sequence of Catellatospora bangladeshensis NBRC 107357.</title>
        <authorList>
            <person name="Komaki H."/>
            <person name="Tamura T."/>
        </authorList>
    </citation>
    <scope>NUCLEOTIDE SEQUENCE [LARGE SCALE GENOMIC DNA]</scope>
    <source>
        <strain evidence="5 6">NBRC 107357</strain>
    </source>
</reference>
<dbReference type="Proteomes" id="UP000601223">
    <property type="component" value="Unassembled WGS sequence"/>
</dbReference>
<keyword evidence="1" id="KW-0547">Nucleotide-binding</keyword>
<evidence type="ECO:0000256" key="3">
    <source>
        <dbReference type="ARBA" id="ARBA00022840"/>
    </source>
</evidence>
<organism evidence="5 6">
    <name type="scientific">Catellatospora bangladeshensis</name>
    <dbReference type="NCBI Taxonomy" id="310355"/>
    <lineage>
        <taxon>Bacteria</taxon>
        <taxon>Bacillati</taxon>
        <taxon>Actinomycetota</taxon>
        <taxon>Actinomycetes</taxon>
        <taxon>Micromonosporales</taxon>
        <taxon>Micromonosporaceae</taxon>
        <taxon>Catellatospora</taxon>
    </lineage>
</organism>
<dbReference type="RefSeq" id="WP_203745564.1">
    <property type="nucleotide sequence ID" value="NZ_BONF01000012.1"/>
</dbReference>
<dbReference type="GO" id="GO:0016787">
    <property type="term" value="F:hydrolase activity"/>
    <property type="evidence" value="ECO:0007669"/>
    <property type="project" value="UniProtKB-KW"/>
</dbReference>